<dbReference type="PANTHER" id="PTHR12939:SF10">
    <property type="entry name" value="EG:4F1.1 PROTEIN"/>
    <property type="match status" value="1"/>
</dbReference>
<evidence type="ECO:0000256" key="5">
    <source>
        <dbReference type="ARBA" id="ARBA00022490"/>
    </source>
</evidence>
<feature type="compositionally biased region" description="Basic residues" evidence="13">
    <location>
        <begin position="51"/>
        <end position="64"/>
    </location>
</feature>
<evidence type="ECO:0000256" key="12">
    <source>
        <dbReference type="ARBA" id="ARBA00023212"/>
    </source>
</evidence>
<gene>
    <name evidence="16" type="primary">LOC107067978</name>
</gene>
<keyword evidence="5" id="KW-0963">Cytoplasm</keyword>
<evidence type="ECO:0000256" key="6">
    <source>
        <dbReference type="ARBA" id="ARBA00022692"/>
    </source>
</evidence>
<evidence type="ECO:0000256" key="1">
    <source>
        <dbReference type="ARBA" id="ARBA00004245"/>
    </source>
</evidence>
<dbReference type="InterPro" id="IPR006875">
    <property type="entry name" value="Sarcoglycan"/>
</dbReference>
<evidence type="ECO:0000313" key="15">
    <source>
        <dbReference type="Proteomes" id="UP000694924"/>
    </source>
</evidence>
<keyword evidence="6 14" id="KW-0812">Transmembrane</keyword>
<feature type="region of interest" description="Disordered" evidence="13">
    <location>
        <begin position="42"/>
        <end position="120"/>
    </location>
</feature>
<evidence type="ECO:0000256" key="4">
    <source>
        <dbReference type="ARBA" id="ARBA00022475"/>
    </source>
</evidence>
<evidence type="ECO:0000256" key="14">
    <source>
        <dbReference type="SAM" id="Phobius"/>
    </source>
</evidence>
<keyword evidence="7" id="KW-0735">Signal-anchor</keyword>
<organism evidence="15 16">
    <name type="scientific">Polistes dominula</name>
    <name type="common">European paper wasp</name>
    <name type="synonym">Vespa dominula</name>
    <dbReference type="NCBI Taxonomy" id="743375"/>
    <lineage>
        <taxon>Eukaryota</taxon>
        <taxon>Metazoa</taxon>
        <taxon>Ecdysozoa</taxon>
        <taxon>Arthropoda</taxon>
        <taxon>Hexapoda</taxon>
        <taxon>Insecta</taxon>
        <taxon>Pterygota</taxon>
        <taxon>Neoptera</taxon>
        <taxon>Endopterygota</taxon>
        <taxon>Hymenoptera</taxon>
        <taxon>Apocrita</taxon>
        <taxon>Aculeata</taxon>
        <taxon>Vespoidea</taxon>
        <taxon>Vespidae</taxon>
        <taxon>Polistinae</taxon>
        <taxon>Polistini</taxon>
        <taxon>Polistes</taxon>
    </lineage>
</organism>
<keyword evidence="8 14" id="KW-1133">Transmembrane helix</keyword>
<comment type="similarity">
    <text evidence="3">Belongs to the sarcoglycan beta/delta/gamma/zeta family.</text>
</comment>
<evidence type="ECO:0000256" key="13">
    <source>
        <dbReference type="SAM" id="MobiDB-lite"/>
    </source>
</evidence>
<sequence length="457" mass="50273">MDTSPTLSIGGSRARTALLTTSGTGSGSTDRRVVFLTSQTVDGNGHETKTWPHHWSPHTPGKRYKSPEESPRSELNKVRMSRNQSGWSEEAGSSEGIQRRTGTRQTIGTTQSLKTNSAILEDRTSSGTTCRGGFRLGIYGWRKKCLYSLVLTLMIIVILNLALTVWLLKVMGFTSEGIGSLKVVPGGIELRGQAAILDTLVASNLRSRKGENLVLESWSNFTATARSHDGRLLARLTVGEDRFDCISKGFRITDPRGGVLFSANREQVLVGADMLKITGDGGAVFQGSVQTPLVRGESGRGLRLESATRSIKISAPQRVVLESWANEISASCLTDLKVQSVHGAIRLDSKSVFLKGLKTAVTVQGRSSRESQQQQQQQPQLQLQLQQQQLQEEEEQQQQEQEQHQQQQQQQQQQRSSRSSIHQNPRETSIYQLCACANGKLFLARPEGICQADKSVC</sequence>
<evidence type="ECO:0000256" key="8">
    <source>
        <dbReference type="ARBA" id="ARBA00022989"/>
    </source>
</evidence>
<feature type="compositionally biased region" description="Basic and acidic residues" evidence="13">
    <location>
        <begin position="65"/>
        <end position="77"/>
    </location>
</feature>
<feature type="transmembrane region" description="Helical" evidence="14">
    <location>
        <begin position="145"/>
        <end position="168"/>
    </location>
</feature>
<feature type="compositionally biased region" description="Low complexity" evidence="13">
    <location>
        <begin position="85"/>
        <end position="111"/>
    </location>
</feature>
<evidence type="ECO:0000256" key="7">
    <source>
        <dbReference type="ARBA" id="ARBA00022968"/>
    </source>
</evidence>
<evidence type="ECO:0000256" key="10">
    <source>
        <dbReference type="ARBA" id="ARBA00023157"/>
    </source>
</evidence>
<feature type="region of interest" description="Disordered" evidence="13">
    <location>
        <begin position="1"/>
        <end position="30"/>
    </location>
</feature>
<protein>
    <submittedName>
        <fullName evidence="16">Zeta-sarcoglycan</fullName>
    </submittedName>
</protein>
<feature type="compositionally biased region" description="Low complexity" evidence="13">
    <location>
        <begin position="398"/>
        <end position="414"/>
    </location>
</feature>
<feature type="compositionally biased region" description="Polar residues" evidence="13">
    <location>
        <begin position="415"/>
        <end position="424"/>
    </location>
</feature>
<keyword evidence="10" id="KW-1015">Disulfide bond</keyword>
<evidence type="ECO:0000256" key="2">
    <source>
        <dbReference type="ARBA" id="ARBA00004274"/>
    </source>
</evidence>
<dbReference type="PANTHER" id="PTHR12939">
    <property type="entry name" value="SARCOGLYCAN"/>
    <property type="match status" value="1"/>
</dbReference>
<proteinExistence type="inferred from homology"/>
<dbReference type="Proteomes" id="UP000694924">
    <property type="component" value="Unplaced"/>
</dbReference>
<evidence type="ECO:0000256" key="11">
    <source>
        <dbReference type="ARBA" id="ARBA00023180"/>
    </source>
</evidence>
<feature type="region of interest" description="Disordered" evidence="13">
    <location>
        <begin position="395"/>
        <end position="424"/>
    </location>
</feature>
<keyword evidence="4" id="KW-1003">Cell membrane</keyword>
<keyword evidence="12" id="KW-0206">Cytoskeleton</keyword>
<evidence type="ECO:0000256" key="3">
    <source>
        <dbReference type="ARBA" id="ARBA00007574"/>
    </source>
</evidence>
<dbReference type="GeneID" id="107067978"/>
<accession>A0ABM1IGV0</accession>
<keyword evidence="11" id="KW-0325">Glycoprotein</keyword>
<evidence type="ECO:0000313" key="16">
    <source>
        <dbReference type="RefSeq" id="XP_015179437.1"/>
    </source>
</evidence>
<keyword evidence="15" id="KW-1185">Reference proteome</keyword>
<dbReference type="RefSeq" id="XP_015179437.1">
    <property type="nucleotide sequence ID" value="XM_015323951.1"/>
</dbReference>
<evidence type="ECO:0000256" key="9">
    <source>
        <dbReference type="ARBA" id="ARBA00023136"/>
    </source>
</evidence>
<dbReference type="Pfam" id="PF04790">
    <property type="entry name" value="Sarcoglycan_1"/>
    <property type="match status" value="1"/>
</dbReference>
<reference evidence="16" key="1">
    <citation type="submission" date="2025-08" db="UniProtKB">
        <authorList>
            <consortium name="RefSeq"/>
        </authorList>
    </citation>
    <scope>IDENTIFICATION</scope>
    <source>
        <tissue evidence="16">Whole body</tissue>
    </source>
</reference>
<comment type="subcellular location">
    <subcellularLocation>
        <location evidence="2">Cell membrane</location>
        <location evidence="2">Sarcolemma</location>
        <topology evidence="2">Single-pass type II membrane protein</topology>
    </subcellularLocation>
    <subcellularLocation>
        <location evidence="1">Cytoplasm</location>
        <location evidence="1">Cytoskeleton</location>
    </subcellularLocation>
</comment>
<name>A0ABM1IGV0_POLDO</name>
<dbReference type="InterPro" id="IPR039972">
    <property type="entry name" value="Sarcoglycan_gamma/delta/zeta"/>
</dbReference>
<keyword evidence="9 14" id="KW-0472">Membrane</keyword>